<evidence type="ECO:0008006" key="4">
    <source>
        <dbReference type="Google" id="ProtNLM"/>
    </source>
</evidence>
<feature type="transmembrane region" description="Helical" evidence="1">
    <location>
        <begin position="146"/>
        <end position="166"/>
    </location>
</feature>
<accession>A0ABW0RGK6</accession>
<dbReference type="RefSeq" id="WP_390310014.1">
    <property type="nucleotide sequence ID" value="NZ_JBHSNQ010000171.1"/>
</dbReference>
<feature type="transmembrane region" description="Helical" evidence="1">
    <location>
        <begin position="67"/>
        <end position="91"/>
    </location>
</feature>
<dbReference type="Proteomes" id="UP001595978">
    <property type="component" value="Unassembled WGS sequence"/>
</dbReference>
<protein>
    <recommendedName>
        <fullName evidence="4">HD domain-containing protein</fullName>
    </recommendedName>
</protein>
<organism evidence="2 3">
    <name type="scientific">Ureibacillus suwonensis</name>
    <dbReference type="NCBI Taxonomy" id="313007"/>
    <lineage>
        <taxon>Bacteria</taxon>
        <taxon>Bacillati</taxon>
        <taxon>Bacillota</taxon>
        <taxon>Bacilli</taxon>
        <taxon>Bacillales</taxon>
        <taxon>Caryophanaceae</taxon>
        <taxon>Ureibacillus</taxon>
    </lineage>
</organism>
<proteinExistence type="predicted"/>
<feature type="transmembrane region" description="Helical" evidence="1">
    <location>
        <begin position="6"/>
        <end position="23"/>
    </location>
</feature>
<dbReference type="Pfam" id="PF06541">
    <property type="entry name" value="ABC_trans_CmpB"/>
    <property type="match status" value="1"/>
</dbReference>
<comment type="caution">
    <text evidence="2">The sequence shown here is derived from an EMBL/GenBank/DDBJ whole genome shotgun (WGS) entry which is preliminary data.</text>
</comment>
<dbReference type="InterPro" id="IPR003607">
    <property type="entry name" value="HD/PDEase_dom"/>
</dbReference>
<evidence type="ECO:0000256" key="1">
    <source>
        <dbReference type="SAM" id="Phobius"/>
    </source>
</evidence>
<evidence type="ECO:0000313" key="3">
    <source>
        <dbReference type="Proteomes" id="UP001595978"/>
    </source>
</evidence>
<keyword evidence="1" id="KW-0472">Membrane</keyword>
<keyword evidence="3" id="KW-1185">Reference proteome</keyword>
<reference evidence="3" key="1">
    <citation type="journal article" date="2019" name="Int. J. Syst. Evol. Microbiol.">
        <title>The Global Catalogue of Microorganisms (GCM) 10K type strain sequencing project: providing services to taxonomists for standard genome sequencing and annotation.</title>
        <authorList>
            <consortium name="The Broad Institute Genomics Platform"/>
            <consortium name="The Broad Institute Genome Sequencing Center for Infectious Disease"/>
            <person name="Wu L."/>
            <person name="Ma J."/>
        </authorList>
    </citation>
    <scope>NUCLEOTIDE SEQUENCE [LARGE SCALE GENOMIC DNA]</scope>
    <source>
        <strain evidence="3">CCUG 56331</strain>
    </source>
</reference>
<dbReference type="CDD" id="cd00077">
    <property type="entry name" value="HDc"/>
    <property type="match status" value="1"/>
</dbReference>
<name>A0ABW0RGK6_9BACL</name>
<dbReference type="Gene3D" id="1.10.3210.10">
    <property type="entry name" value="Hypothetical protein af1432"/>
    <property type="match status" value="1"/>
</dbReference>
<keyword evidence="1" id="KW-1133">Transmembrane helix</keyword>
<dbReference type="EMBL" id="JBHSNQ010000171">
    <property type="protein sequence ID" value="MFC5542605.1"/>
    <property type="molecule type" value="Genomic_DNA"/>
</dbReference>
<evidence type="ECO:0000313" key="2">
    <source>
        <dbReference type="EMBL" id="MFC5542605.1"/>
    </source>
</evidence>
<feature type="transmembrane region" description="Helical" evidence="1">
    <location>
        <begin position="35"/>
        <end position="55"/>
    </location>
</feature>
<gene>
    <name evidence="2" type="ORF">ACFPOH_12905</name>
</gene>
<dbReference type="SUPFAM" id="SSF109604">
    <property type="entry name" value="HD-domain/PDEase-like"/>
    <property type="match status" value="1"/>
</dbReference>
<feature type="transmembrane region" description="Helical" evidence="1">
    <location>
        <begin position="112"/>
        <end position="134"/>
    </location>
</feature>
<dbReference type="InterPro" id="IPR010540">
    <property type="entry name" value="CmpB_TMEM229"/>
</dbReference>
<sequence length="368" mass="42942">MNKYIVAFFLFSFLGWVWESIYCTIRGRKWANRGFLYGPICPIYGCGSLLGYFLFDLIKNGYVPDLDWWMIFILGFIASMVLEYPTSWILEKLFKARWWDYSRYPLNINGRTSVPTSIGFGAAAILLMKCLIPLADQWLTLIPETVLNILALILVSMISIDTTLTVSSLTDFQKRVSSIDEAFQHRMTDIVSRVYNYQTAFFNKAIQRIVVFELPERKSRIAKHLREKQFIELIKDYYNSDMAGQMDKNFEHGATTTREHCENVAWISYLINEKLHLNANEKELVEAAMLHDLFLHQWKTGDASDEADHGMAGNHAEKWDNETLRSHMWPIKISKIPKSREAMIIYFADKYCTLIETIRMNKRFGLRN</sequence>
<keyword evidence="1" id="KW-0812">Transmembrane</keyword>